<dbReference type="Pfam" id="PF07645">
    <property type="entry name" value="EGF_CA"/>
    <property type="match status" value="1"/>
</dbReference>
<dbReference type="SMART" id="SM00179">
    <property type="entry name" value="EGF_CA"/>
    <property type="match status" value="2"/>
</dbReference>
<feature type="binding site" evidence="12 15">
    <location>
        <position position="263"/>
    </location>
    <ligand>
        <name>Zn(2+)</name>
        <dbReference type="ChEBI" id="CHEBI:29105"/>
        <note>catalytic</note>
    </ligand>
</feature>
<evidence type="ECO:0000256" key="7">
    <source>
        <dbReference type="ARBA" id="ARBA00022833"/>
    </source>
</evidence>
<dbReference type="GO" id="GO:0006508">
    <property type="term" value="P:proteolysis"/>
    <property type="evidence" value="ECO:0007669"/>
    <property type="project" value="UniProtKB-KW"/>
</dbReference>
<keyword evidence="5" id="KW-0677">Repeat</keyword>
<dbReference type="InterPro" id="IPR000742">
    <property type="entry name" value="EGF"/>
</dbReference>
<evidence type="ECO:0000256" key="6">
    <source>
        <dbReference type="ARBA" id="ARBA00022801"/>
    </source>
</evidence>
<evidence type="ECO:0000256" key="13">
    <source>
        <dbReference type="PROSITE-ProRule" id="PRU00042"/>
    </source>
</evidence>
<keyword evidence="22" id="KW-1185">Reference proteome</keyword>
<comment type="caution">
    <text evidence="14">Lacks conserved residue(s) required for the propagation of feature annotation.</text>
</comment>
<dbReference type="Pfam" id="PF14670">
    <property type="entry name" value="FXa_inhibition"/>
    <property type="match status" value="1"/>
</dbReference>
<feature type="domain" description="CUB" evidence="18">
    <location>
        <begin position="373"/>
        <end position="481"/>
    </location>
</feature>
<dbReference type="Gene3D" id="2.60.120.290">
    <property type="entry name" value="Spermadhesin, CUB domain"/>
    <property type="match status" value="5"/>
</dbReference>
<dbReference type="PROSITE" id="PS50157">
    <property type="entry name" value="ZINC_FINGER_C2H2_2"/>
    <property type="match status" value="1"/>
</dbReference>
<dbReference type="Pfam" id="PF01400">
    <property type="entry name" value="Astacin"/>
    <property type="match status" value="1"/>
</dbReference>
<dbReference type="GO" id="GO:0005509">
    <property type="term" value="F:calcium ion binding"/>
    <property type="evidence" value="ECO:0007669"/>
    <property type="project" value="InterPro"/>
</dbReference>
<evidence type="ECO:0000259" key="18">
    <source>
        <dbReference type="PROSITE" id="PS01180"/>
    </source>
</evidence>
<feature type="binding site" evidence="12 15">
    <location>
        <position position="273"/>
    </location>
    <ligand>
        <name>Zn(2+)</name>
        <dbReference type="ChEBI" id="CHEBI:29105"/>
        <note>catalytic</note>
    </ligand>
</feature>
<dbReference type="FunFam" id="2.60.120.290:FF:000005">
    <property type="entry name" value="Procollagen C-endopeptidase enhancer 1"/>
    <property type="match status" value="1"/>
</dbReference>
<dbReference type="Gene3D" id="3.40.390.10">
    <property type="entry name" value="Collagenase (Catalytic Domain)"/>
    <property type="match status" value="1"/>
</dbReference>
<dbReference type="PROSITE" id="PS51864">
    <property type="entry name" value="ASTACIN"/>
    <property type="match status" value="1"/>
</dbReference>
<dbReference type="GO" id="GO:0008270">
    <property type="term" value="F:zinc ion binding"/>
    <property type="evidence" value="ECO:0007669"/>
    <property type="project" value="UniProtKB-UniRule"/>
</dbReference>
<dbReference type="CDD" id="cd00054">
    <property type="entry name" value="EGF_CA"/>
    <property type="match status" value="2"/>
</dbReference>
<dbReference type="Proteomes" id="UP001497497">
    <property type="component" value="Unassembled WGS sequence"/>
</dbReference>
<feature type="domain" description="CUB" evidence="18">
    <location>
        <begin position="793"/>
        <end position="905"/>
    </location>
</feature>
<dbReference type="PRINTS" id="PR00480">
    <property type="entry name" value="ASTACIN"/>
</dbReference>
<evidence type="ECO:0000313" key="22">
    <source>
        <dbReference type="Proteomes" id="UP001497497"/>
    </source>
</evidence>
<dbReference type="PANTHER" id="PTHR24251:SF43">
    <property type="entry name" value="TOLLOID-LIKE PROTEIN 2"/>
    <property type="match status" value="1"/>
</dbReference>
<evidence type="ECO:0000256" key="15">
    <source>
        <dbReference type="PROSITE-ProRule" id="PRU01211"/>
    </source>
</evidence>
<comment type="caution">
    <text evidence="21">The sequence shown here is derived from an EMBL/GenBank/DDBJ whole genome shotgun (WGS) entry which is preliminary data.</text>
</comment>
<evidence type="ECO:0000256" key="2">
    <source>
        <dbReference type="ARBA" id="ARBA00022670"/>
    </source>
</evidence>
<keyword evidence="9" id="KW-0865">Zymogen</keyword>
<dbReference type="InterPro" id="IPR015446">
    <property type="entry name" value="BMP_1/tolloid-like"/>
</dbReference>
<evidence type="ECO:0000256" key="9">
    <source>
        <dbReference type="ARBA" id="ARBA00023145"/>
    </source>
</evidence>
<dbReference type="InterPro" id="IPR001881">
    <property type="entry name" value="EGF-like_Ca-bd_dom"/>
</dbReference>
<dbReference type="PROSITE" id="PS01187">
    <property type="entry name" value="EGF_CA"/>
    <property type="match status" value="2"/>
</dbReference>
<feature type="disulfide bond" evidence="15">
    <location>
        <begin position="233"/>
        <end position="255"/>
    </location>
</feature>
<accession>A0AAV2HSD1</accession>
<evidence type="ECO:0000313" key="21">
    <source>
        <dbReference type="EMBL" id="CAL1537018.1"/>
    </source>
</evidence>
<dbReference type="Pfam" id="PF00431">
    <property type="entry name" value="CUB"/>
    <property type="match status" value="5"/>
</dbReference>
<dbReference type="InterPro" id="IPR018097">
    <property type="entry name" value="EGF_Ca-bd_CS"/>
</dbReference>
<feature type="active site" evidence="11 15">
    <location>
        <position position="264"/>
    </location>
</feature>
<keyword evidence="2 15" id="KW-0645">Protease</keyword>
<dbReference type="PIRSF" id="PIRSF001199">
    <property type="entry name" value="BMP_1/tolloid-like"/>
    <property type="match status" value="1"/>
</dbReference>
<dbReference type="FunFam" id="2.10.25.10:FF:000240">
    <property type="entry name" value="Vitamin K-dependent protein S"/>
    <property type="match status" value="1"/>
</dbReference>
<evidence type="ECO:0000256" key="8">
    <source>
        <dbReference type="ARBA" id="ARBA00023049"/>
    </source>
</evidence>
<feature type="domain" description="CUB" evidence="18">
    <location>
        <begin position="637"/>
        <end position="750"/>
    </location>
</feature>
<evidence type="ECO:0000256" key="3">
    <source>
        <dbReference type="ARBA" id="ARBA00022723"/>
    </source>
</evidence>
<keyword evidence="3 12" id="KW-0479">Metal-binding</keyword>
<dbReference type="Gene3D" id="2.10.25.10">
    <property type="entry name" value="Laminin"/>
    <property type="match status" value="2"/>
</dbReference>
<dbReference type="SMART" id="SM00235">
    <property type="entry name" value="ZnMc"/>
    <property type="match status" value="1"/>
</dbReference>
<protein>
    <recommendedName>
        <fullName evidence="16">Metalloendopeptidase</fullName>
        <ecNumber evidence="16">3.4.24.-</ecNumber>
    </recommendedName>
</protein>
<keyword evidence="13" id="KW-0863">Zinc-finger</keyword>
<feature type="disulfide bond" evidence="15">
    <location>
        <begin position="235"/>
        <end position="236"/>
    </location>
</feature>
<sequence>MIVLSKSRTHLSKIVNYVNVALLFKFLVIAVSSSNASVAQNLYRQNVRRQAINATATMERRDVLNGHQARDGDNTGKEIAIERSTVDQQNVSYSSFQKMNYIKRQENVFRHKLQLTRQKASAIKRLKRRLFMQRPEISEIKEIKKNKKQGKLLSKPPGRRRNKQNRNKRAATAEKSRFWEHATIPYVFEPIFSGDDKMKIINAMRSWENETCVTFKEKESADKDYIVFTVRPCVCCSYVGRRGDGAQPVSLGKRCRNTGIILHELGHAIGFWHEHTRPDRDQYVDIILENVIENKEGNFNKMKPEEVFSLEEKYDFDSIMHYGRNTLARNAYKDTIVPKRLPGSAQRPDIGQRSKLSPGDIRQTNKLYKCASCGRTFQEESATFSHKTTAGKSETCHWRIQAAYGQKIVLNITKFGIPRSADCVNGHLEVRDGPNSGSPRIGRFCGEDLPGVLYSSGRRMWLEYKTLRGDGLGFTARYVTECGGGINSGEGVIASPTYDDKYLPNLNCSWNITVKPGYTIALTFESFELENDLNCTFDYLEIRERSTETDSLLGKYCGFSDPKDIQSTGNQVFIKFVSDSAIQKRGFLISFVQEIDECDSEIHECDQVCINTLGGYKCDCYVGFELKSDGASCGKACGGVINTPNGTISSPSFPKMYPANKTCEWIIDSPKNHTIVLTFTHFDLEAGQGDCSYDFVKVYPEGGAKKYNSVIHCGDSIPKPIKSKGNTMKIEFKSDKYDEKSGFSAFFVSDINECENKNGGCHDICTNTVGSYYCSCQNGYILQDDRRGCVEGCFSLISEHNGMITSPDFPEDYPRNTECDWLLTAPLGHRIRLGFQSLSLEHHQSCKYDSLTIFDGDNRNASLIDRYCGSVFPEHVISRSNNMLVSFTSDSSEQRKGFEARHDTVCGSFLEATYTPQTIVSHVNYGILNYDNWEYCDWVINASLGFKVELIFRAFNLEYQKDCEYDSVTVYDGFNDSAPVLGMFCGNKLPGPKVSESSSLLVRFTTDNTIQEKGFSFEFKKVMKSLKKIDYVD</sequence>
<evidence type="ECO:0000256" key="14">
    <source>
        <dbReference type="PROSITE-ProRule" id="PRU00059"/>
    </source>
</evidence>
<keyword evidence="7 12" id="KW-0862">Zinc</keyword>
<dbReference type="FunFam" id="2.60.120.290:FF:000013">
    <property type="entry name" value="Membrane frizzled-related protein"/>
    <property type="match status" value="2"/>
</dbReference>
<dbReference type="FunFam" id="2.60.120.290:FF:000018">
    <property type="entry name" value="cubilin"/>
    <property type="match status" value="1"/>
</dbReference>
<feature type="compositionally biased region" description="Basic residues" evidence="17">
    <location>
        <begin position="157"/>
        <end position="169"/>
    </location>
</feature>
<dbReference type="InterPro" id="IPR049883">
    <property type="entry name" value="NOTCH1_EGF-like"/>
</dbReference>
<keyword evidence="4" id="KW-0732">Signal</keyword>
<feature type="domain" description="Peptidase M12A" evidence="20">
    <location>
        <begin position="170"/>
        <end position="371"/>
    </location>
</feature>
<dbReference type="EC" id="3.4.24.-" evidence="16"/>
<evidence type="ECO:0000259" key="20">
    <source>
        <dbReference type="PROSITE" id="PS51864"/>
    </source>
</evidence>
<dbReference type="InterPro" id="IPR013087">
    <property type="entry name" value="Znf_C2H2_type"/>
</dbReference>
<dbReference type="InterPro" id="IPR000152">
    <property type="entry name" value="EGF-type_Asp/Asn_hydroxyl_site"/>
</dbReference>
<feature type="domain" description="CUB" evidence="18">
    <location>
        <begin position="482"/>
        <end position="594"/>
    </location>
</feature>
<feature type="domain" description="CUB" evidence="18">
    <location>
        <begin position="906"/>
        <end position="1022"/>
    </location>
</feature>
<evidence type="ECO:0000256" key="5">
    <source>
        <dbReference type="ARBA" id="ARBA00022737"/>
    </source>
</evidence>
<evidence type="ECO:0000256" key="4">
    <source>
        <dbReference type="ARBA" id="ARBA00022729"/>
    </source>
</evidence>
<dbReference type="CDD" id="cd00041">
    <property type="entry name" value="CUB"/>
    <property type="match status" value="5"/>
</dbReference>
<dbReference type="InterPro" id="IPR024079">
    <property type="entry name" value="MetalloPept_cat_dom_sf"/>
</dbReference>
<proteinExistence type="predicted"/>
<feature type="region of interest" description="Disordered" evidence="17">
    <location>
        <begin position="339"/>
        <end position="358"/>
    </location>
</feature>
<dbReference type="PROSITE" id="PS01180">
    <property type="entry name" value="CUB"/>
    <property type="match status" value="5"/>
</dbReference>
<dbReference type="InterPro" id="IPR000859">
    <property type="entry name" value="CUB_dom"/>
</dbReference>
<keyword evidence="8 15" id="KW-0482">Metalloprotease</keyword>
<gene>
    <name evidence="21" type="ORF">GSLYS_00010931001</name>
</gene>
<dbReference type="GO" id="GO:0004222">
    <property type="term" value="F:metalloendopeptidase activity"/>
    <property type="evidence" value="ECO:0007669"/>
    <property type="project" value="UniProtKB-UniRule"/>
</dbReference>
<feature type="binding site" evidence="12 15">
    <location>
        <position position="267"/>
    </location>
    <ligand>
        <name>Zn(2+)</name>
        <dbReference type="ChEBI" id="CHEBI:29105"/>
        <note>catalytic</note>
    </ligand>
</feature>
<dbReference type="AlphaFoldDB" id="A0AAV2HSD1"/>
<comment type="cofactor">
    <cofactor evidence="15 16">
        <name>Zn(2+)</name>
        <dbReference type="ChEBI" id="CHEBI:29105"/>
    </cofactor>
    <text evidence="15 16">Binds 1 zinc ion per subunit.</text>
</comment>
<dbReference type="SMART" id="SM00181">
    <property type="entry name" value="EGF"/>
    <property type="match status" value="2"/>
</dbReference>
<keyword evidence="6 15" id="KW-0378">Hydrolase</keyword>
<dbReference type="InterPro" id="IPR035914">
    <property type="entry name" value="Sperma_CUB_dom_sf"/>
</dbReference>
<organism evidence="21 22">
    <name type="scientific">Lymnaea stagnalis</name>
    <name type="common">Great pond snail</name>
    <name type="synonym">Helix stagnalis</name>
    <dbReference type="NCBI Taxonomy" id="6523"/>
    <lineage>
        <taxon>Eukaryota</taxon>
        <taxon>Metazoa</taxon>
        <taxon>Spiralia</taxon>
        <taxon>Lophotrochozoa</taxon>
        <taxon>Mollusca</taxon>
        <taxon>Gastropoda</taxon>
        <taxon>Heterobranchia</taxon>
        <taxon>Euthyneura</taxon>
        <taxon>Panpulmonata</taxon>
        <taxon>Hygrophila</taxon>
        <taxon>Lymnaeoidea</taxon>
        <taxon>Lymnaeidae</taxon>
        <taxon>Lymnaea</taxon>
    </lineage>
</organism>
<evidence type="ECO:0000256" key="1">
    <source>
        <dbReference type="ARBA" id="ARBA00022536"/>
    </source>
</evidence>
<dbReference type="InterPro" id="IPR006026">
    <property type="entry name" value="Peptidase_Metallo"/>
</dbReference>
<reference evidence="21 22" key="1">
    <citation type="submission" date="2024-04" db="EMBL/GenBank/DDBJ databases">
        <authorList>
            <consortium name="Genoscope - CEA"/>
            <person name="William W."/>
        </authorList>
    </citation>
    <scope>NUCLEOTIDE SEQUENCE [LARGE SCALE GENOMIC DNA]</scope>
</reference>
<dbReference type="SMART" id="SM00042">
    <property type="entry name" value="CUB"/>
    <property type="match status" value="5"/>
</dbReference>
<evidence type="ECO:0000256" key="16">
    <source>
        <dbReference type="RuleBase" id="RU361183"/>
    </source>
</evidence>
<dbReference type="PROSITE" id="PS00010">
    <property type="entry name" value="ASX_HYDROXYL"/>
    <property type="match status" value="1"/>
</dbReference>
<name>A0AAV2HSD1_LYMST</name>
<dbReference type="PANTHER" id="PTHR24251">
    <property type="entry name" value="OVOCHYMASE-RELATED"/>
    <property type="match status" value="1"/>
</dbReference>
<dbReference type="EMBL" id="CAXITT010000246">
    <property type="protein sequence ID" value="CAL1537018.1"/>
    <property type="molecule type" value="Genomic_DNA"/>
</dbReference>
<evidence type="ECO:0000256" key="11">
    <source>
        <dbReference type="PIRSR" id="PIRSR001199-1"/>
    </source>
</evidence>
<dbReference type="SUPFAM" id="SSF49854">
    <property type="entry name" value="Spermadhesin, CUB domain"/>
    <property type="match status" value="5"/>
</dbReference>
<feature type="region of interest" description="Disordered" evidence="17">
    <location>
        <begin position="147"/>
        <end position="174"/>
    </location>
</feature>
<dbReference type="SUPFAM" id="SSF57196">
    <property type="entry name" value="EGF/Laminin"/>
    <property type="match status" value="2"/>
</dbReference>
<keyword evidence="1" id="KW-0245">EGF-like domain</keyword>
<evidence type="ECO:0000256" key="12">
    <source>
        <dbReference type="PIRSR" id="PIRSR001199-2"/>
    </source>
</evidence>
<evidence type="ECO:0000259" key="19">
    <source>
        <dbReference type="PROSITE" id="PS50157"/>
    </source>
</evidence>
<dbReference type="PROSITE" id="PS01186">
    <property type="entry name" value="EGF_2"/>
    <property type="match status" value="2"/>
</dbReference>
<evidence type="ECO:0000256" key="17">
    <source>
        <dbReference type="SAM" id="MobiDB-lite"/>
    </source>
</evidence>
<dbReference type="InterPro" id="IPR001506">
    <property type="entry name" value="Peptidase_M12A"/>
</dbReference>
<evidence type="ECO:0000256" key="10">
    <source>
        <dbReference type="ARBA" id="ARBA00023157"/>
    </source>
</evidence>
<dbReference type="SUPFAM" id="SSF55486">
    <property type="entry name" value="Metalloproteases ('zincins'), catalytic domain"/>
    <property type="match status" value="1"/>
</dbReference>
<feature type="domain" description="C2H2-type" evidence="19">
    <location>
        <begin position="368"/>
        <end position="395"/>
    </location>
</feature>
<keyword evidence="10 15" id="KW-1015">Disulfide bond</keyword>